<evidence type="ECO:0008006" key="3">
    <source>
        <dbReference type="Google" id="ProtNLM"/>
    </source>
</evidence>
<dbReference type="Proteomes" id="UP000274822">
    <property type="component" value="Unassembled WGS sequence"/>
</dbReference>
<dbReference type="InterPro" id="IPR017853">
    <property type="entry name" value="GH"/>
</dbReference>
<dbReference type="SUPFAM" id="SSF51445">
    <property type="entry name" value="(Trans)glycosidases"/>
    <property type="match status" value="1"/>
</dbReference>
<feature type="non-terminal residue" evidence="1">
    <location>
        <position position="1"/>
    </location>
</feature>
<reference evidence="1 2" key="1">
    <citation type="journal article" date="2018" name="New Phytol.">
        <title>Phylogenomics of Endogonaceae and evolution of mycorrhizas within Mucoromycota.</title>
        <authorList>
            <person name="Chang Y."/>
            <person name="Desiro A."/>
            <person name="Na H."/>
            <person name="Sandor L."/>
            <person name="Lipzen A."/>
            <person name="Clum A."/>
            <person name="Barry K."/>
            <person name="Grigoriev I.V."/>
            <person name="Martin F.M."/>
            <person name="Stajich J.E."/>
            <person name="Smith M.E."/>
            <person name="Bonito G."/>
            <person name="Spatafora J.W."/>
        </authorList>
    </citation>
    <scope>NUCLEOTIDE SEQUENCE [LARGE SCALE GENOMIC DNA]</scope>
    <source>
        <strain evidence="1 2">AD002</strain>
    </source>
</reference>
<protein>
    <recommendedName>
        <fullName evidence="3">Glycoside hydrolase superfamily</fullName>
    </recommendedName>
</protein>
<gene>
    <name evidence="1" type="ORF">BC938DRAFT_474097</name>
</gene>
<name>A0A433Q2T8_9FUNG</name>
<sequence length="449" mass="47776">NLSAGPKTVKIDRLFGGIIPANSQTPIFPFGPYVDFGWIVGGAGMQDNLQTLKNAGFNFINPDPTYTDLTSMDQLLHICEQLGIYVQVSFRYSYTNTTDVVSRVKRWASYNSVLTWYTTDEPDGQQWTSNQPTITVYNAVKAADPYHPVALVLNCQNTAGYYTGASDIFGTDMYPIGISTKGCDAVSGDCGCDLCTGSLTADLVSRTNKYRSDYAAQGVQSTPVWMGLQAFSDPPTWWARAPTPQEFAVMFWLTIVQGYKAISFWKYPYVPDNTLTAIHTTLAGQLASIAPTYILSATQLPTSHVTTQGNGSTTLFAGAWLSIEKSSLLTVVINGAAAPAPFVVTVTDAKAITVKGRDISSGGPVNIAKGVVTGQLPAYGIAVYAFVLGVSTAQPTPSKSANIAGAPVVGSSTATVETTTQPNGGGTRRVEWKGVVAAVMVMVAAFVNI</sequence>
<dbReference type="Gene3D" id="3.20.20.80">
    <property type="entry name" value="Glycosidases"/>
    <property type="match status" value="1"/>
</dbReference>
<dbReference type="AlphaFoldDB" id="A0A433Q2T8"/>
<comment type="caution">
    <text evidence="1">The sequence shown here is derived from an EMBL/GenBank/DDBJ whole genome shotgun (WGS) entry which is preliminary data.</text>
</comment>
<evidence type="ECO:0000313" key="1">
    <source>
        <dbReference type="EMBL" id="RUS24115.1"/>
    </source>
</evidence>
<proteinExistence type="predicted"/>
<accession>A0A433Q2T8</accession>
<dbReference type="EMBL" id="RBNJ01017274">
    <property type="protein sequence ID" value="RUS24115.1"/>
    <property type="molecule type" value="Genomic_DNA"/>
</dbReference>
<organism evidence="1 2">
    <name type="scientific">Jimgerdemannia flammicorona</name>
    <dbReference type="NCBI Taxonomy" id="994334"/>
    <lineage>
        <taxon>Eukaryota</taxon>
        <taxon>Fungi</taxon>
        <taxon>Fungi incertae sedis</taxon>
        <taxon>Mucoromycota</taxon>
        <taxon>Mucoromycotina</taxon>
        <taxon>Endogonomycetes</taxon>
        <taxon>Endogonales</taxon>
        <taxon>Endogonaceae</taxon>
        <taxon>Jimgerdemannia</taxon>
    </lineage>
</organism>
<evidence type="ECO:0000313" key="2">
    <source>
        <dbReference type="Proteomes" id="UP000274822"/>
    </source>
</evidence>
<keyword evidence="2" id="KW-1185">Reference proteome</keyword>